<dbReference type="PROSITE" id="PS50088">
    <property type="entry name" value="ANK_REPEAT"/>
    <property type="match status" value="3"/>
</dbReference>
<dbReference type="SUPFAM" id="SSF48403">
    <property type="entry name" value="Ankyrin repeat"/>
    <property type="match status" value="1"/>
</dbReference>
<organism evidence="4 5">
    <name type="scientific">Staphylotrichum tortipilum</name>
    <dbReference type="NCBI Taxonomy" id="2831512"/>
    <lineage>
        <taxon>Eukaryota</taxon>
        <taxon>Fungi</taxon>
        <taxon>Dikarya</taxon>
        <taxon>Ascomycota</taxon>
        <taxon>Pezizomycotina</taxon>
        <taxon>Sordariomycetes</taxon>
        <taxon>Sordariomycetidae</taxon>
        <taxon>Sordariales</taxon>
        <taxon>Chaetomiaceae</taxon>
        <taxon>Staphylotrichum</taxon>
    </lineage>
</organism>
<proteinExistence type="predicted"/>
<dbReference type="Pfam" id="PF00023">
    <property type="entry name" value="Ank"/>
    <property type="match status" value="2"/>
</dbReference>
<evidence type="ECO:0008006" key="6">
    <source>
        <dbReference type="Google" id="ProtNLM"/>
    </source>
</evidence>
<dbReference type="InterPro" id="IPR036770">
    <property type="entry name" value="Ankyrin_rpt-contain_sf"/>
</dbReference>
<keyword evidence="2 3" id="KW-0040">ANK repeat</keyword>
<evidence type="ECO:0000256" key="2">
    <source>
        <dbReference type="ARBA" id="ARBA00023043"/>
    </source>
</evidence>
<evidence type="ECO:0000313" key="4">
    <source>
        <dbReference type="EMBL" id="KAK3898959.1"/>
    </source>
</evidence>
<dbReference type="SMART" id="SM00248">
    <property type="entry name" value="ANK"/>
    <property type="match status" value="7"/>
</dbReference>
<reference evidence="4" key="2">
    <citation type="submission" date="2023-05" db="EMBL/GenBank/DDBJ databases">
        <authorList>
            <consortium name="Lawrence Berkeley National Laboratory"/>
            <person name="Steindorff A."/>
            <person name="Hensen N."/>
            <person name="Bonometti L."/>
            <person name="Westerberg I."/>
            <person name="Brannstrom I.O."/>
            <person name="Guillou S."/>
            <person name="Cros-Aarteil S."/>
            <person name="Calhoun S."/>
            <person name="Haridas S."/>
            <person name="Kuo A."/>
            <person name="Mondo S."/>
            <person name="Pangilinan J."/>
            <person name="Riley R."/>
            <person name="Labutti K."/>
            <person name="Andreopoulos B."/>
            <person name="Lipzen A."/>
            <person name="Chen C."/>
            <person name="Yanf M."/>
            <person name="Daum C."/>
            <person name="Ng V."/>
            <person name="Clum A."/>
            <person name="Ohm R."/>
            <person name="Martin F."/>
            <person name="Silar P."/>
            <person name="Natvig D."/>
            <person name="Lalanne C."/>
            <person name="Gautier V."/>
            <person name="Ament-Velasquez S.L."/>
            <person name="Kruys A."/>
            <person name="Hutchinson M.I."/>
            <person name="Powell A.J."/>
            <person name="Barry K."/>
            <person name="Miller A.N."/>
            <person name="Grigoriev I.V."/>
            <person name="Debuchy R."/>
            <person name="Gladieux P."/>
            <person name="Thoren M.H."/>
            <person name="Johannesson H."/>
        </authorList>
    </citation>
    <scope>NUCLEOTIDE SEQUENCE</scope>
    <source>
        <strain evidence="4">CBS 103.79</strain>
    </source>
</reference>
<dbReference type="Pfam" id="PF12796">
    <property type="entry name" value="Ank_2"/>
    <property type="match status" value="1"/>
</dbReference>
<keyword evidence="1" id="KW-0677">Repeat</keyword>
<dbReference type="InterPro" id="IPR002110">
    <property type="entry name" value="Ankyrin_rpt"/>
</dbReference>
<dbReference type="EMBL" id="MU855853">
    <property type="protein sequence ID" value="KAK3898959.1"/>
    <property type="molecule type" value="Genomic_DNA"/>
</dbReference>
<dbReference type="PROSITE" id="PS50297">
    <property type="entry name" value="ANK_REP_REGION"/>
    <property type="match status" value="3"/>
</dbReference>
<feature type="repeat" description="ANK" evidence="3">
    <location>
        <begin position="261"/>
        <end position="287"/>
    </location>
</feature>
<dbReference type="Proteomes" id="UP001303889">
    <property type="component" value="Unassembled WGS sequence"/>
</dbReference>
<accession>A0AAN6MED2</accession>
<dbReference type="AlphaFoldDB" id="A0AAN6MED2"/>
<dbReference type="PANTHER" id="PTHR24123:SF33">
    <property type="entry name" value="PROTEIN HOS4"/>
    <property type="match status" value="1"/>
</dbReference>
<evidence type="ECO:0000256" key="3">
    <source>
        <dbReference type="PROSITE-ProRule" id="PRU00023"/>
    </source>
</evidence>
<reference evidence="4" key="1">
    <citation type="journal article" date="2023" name="Mol. Phylogenet. Evol.">
        <title>Genome-scale phylogeny and comparative genomics of the fungal order Sordariales.</title>
        <authorList>
            <person name="Hensen N."/>
            <person name="Bonometti L."/>
            <person name="Westerberg I."/>
            <person name="Brannstrom I.O."/>
            <person name="Guillou S."/>
            <person name="Cros-Aarteil S."/>
            <person name="Calhoun S."/>
            <person name="Haridas S."/>
            <person name="Kuo A."/>
            <person name="Mondo S."/>
            <person name="Pangilinan J."/>
            <person name="Riley R."/>
            <person name="LaButti K."/>
            <person name="Andreopoulos B."/>
            <person name="Lipzen A."/>
            <person name="Chen C."/>
            <person name="Yan M."/>
            <person name="Daum C."/>
            <person name="Ng V."/>
            <person name="Clum A."/>
            <person name="Steindorff A."/>
            <person name="Ohm R.A."/>
            <person name="Martin F."/>
            <person name="Silar P."/>
            <person name="Natvig D.O."/>
            <person name="Lalanne C."/>
            <person name="Gautier V."/>
            <person name="Ament-Velasquez S.L."/>
            <person name="Kruys A."/>
            <person name="Hutchinson M.I."/>
            <person name="Powell A.J."/>
            <person name="Barry K."/>
            <person name="Miller A.N."/>
            <person name="Grigoriev I.V."/>
            <person name="Debuchy R."/>
            <person name="Gladieux P."/>
            <person name="Hiltunen Thoren M."/>
            <person name="Johannesson H."/>
        </authorList>
    </citation>
    <scope>NUCLEOTIDE SEQUENCE</scope>
    <source>
        <strain evidence="4">CBS 103.79</strain>
    </source>
</reference>
<dbReference type="PANTHER" id="PTHR24123">
    <property type="entry name" value="ANKYRIN REPEAT-CONTAINING"/>
    <property type="match status" value="1"/>
</dbReference>
<keyword evidence="5" id="KW-1185">Reference proteome</keyword>
<feature type="repeat" description="ANK" evidence="3">
    <location>
        <begin position="514"/>
        <end position="546"/>
    </location>
</feature>
<dbReference type="Gene3D" id="1.25.40.20">
    <property type="entry name" value="Ankyrin repeat-containing domain"/>
    <property type="match status" value="3"/>
</dbReference>
<name>A0AAN6MED2_9PEZI</name>
<comment type="caution">
    <text evidence="4">The sequence shown here is derived from an EMBL/GenBank/DDBJ whole genome shotgun (WGS) entry which is preliminary data.</text>
</comment>
<sequence length="1125" mass="124139">MAEPAMEGLPLELICEITANLLEHTALGSVAALAQCSRRLSLVLPLLHDHVARVSLAAGEDALVWAAENDELATLQSLLDHGVDPNARFWSVLPGHVRHQVLAAQRRPRRLAPALDGHLISKLLQEEIVWCSRCEPVESPDATGKFYRAWYMATLDGTIPDSFPVMPEFIASMAPGIDQLVSNARFGCRQRALIKLPDRRPYSWTALHAAAKRGNIEAVKSLLAHGAQIESKCEGLCGCLTPTCHGPISGEHAPSSGERPPTWTALHLAVCFGHQDLVRLLLSRGANHLDVGEMSAARFSAIPDAQGAWAGTRNERPPITAFHTAALKGNVDMCRLLLDHHVAFRPDGDENVLDRRDSKEQRPIDYAVAAGHTRTAAAWLLEQRNGNRPLIDAERHASPTVLHFLCYRGRYRDAQFLLERTRPSAEGCTQALHMCFATKHAVLSVPYKTRLGSLEVFVDEYMEDVMAAKRRLPQHDSEEDLISLAKQLLTRGADPGAIIKTVVVDPWARFRAIGRKSAFQLAASAGHLEVAELLLKAGAPLDLGDLDTSAAVSQNLHTPLDMRACLAATVTFLERGAAVRHWPPEKDQEESSVQSWFRPWFEPYMQKMSNARRRMWYDSRCYDLFERLMEVSAKRLGKDHFPTEWIAELLSIAVAVRGSTGDFCKWLIQHYNVVPTDLPEEAKSQWPTMKNPGRYASQFVVQDTLVAESILDLVPDTATQILHHSDDAQVRHPASEYARRGFLSTAKLFLDRGLADEAPPGIERPGRRVLRRRFQYLILQGVYQSTKAGAADLINAVVDRPFIQEMPGADTLLLLDDSHFVSETIIKDKWNRTTDPETKRVLRAVLRIPCDLYGIQARKRGENPALPPTDEYDRAFFYPVPVAIFLGNAALLEVIFEEKGPPDSETALEVLCMALDATANSPHPAVVETILKYCDIPINGLVARPETAEETDNGITGYVTPLYYLLKTFYKAHVIPPSSNTGAATDGGAIWPRYNCTCALVTKGTFLVRCIAALVARGADWSVACLPDGETALEVLEKILDGEGCGVERGGWPGHNWERLRRCVKLDWRKSGREVAAGFNPVEVEGVVEARWALEGVEGLGEKMVGALVIEGDGSAAEGGEAGER</sequence>
<protein>
    <recommendedName>
        <fullName evidence="6">Ankyrin repeat protein</fullName>
    </recommendedName>
</protein>
<evidence type="ECO:0000256" key="1">
    <source>
        <dbReference type="ARBA" id="ARBA00022737"/>
    </source>
</evidence>
<dbReference type="InterPro" id="IPR051165">
    <property type="entry name" value="Multifunctional_ANK_Repeat"/>
</dbReference>
<gene>
    <name evidence="4" type="ORF">C8A05DRAFT_37430</name>
</gene>
<evidence type="ECO:0000313" key="5">
    <source>
        <dbReference type="Proteomes" id="UP001303889"/>
    </source>
</evidence>
<feature type="repeat" description="ANK" evidence="3">
    <location>
        <begin position="202"/>
        <end position="234"/>
    </location>
</feature>